<comment type="caution">
    <text evidence="1">The sequence shown here is derived from an EMBL/GenBank/DDBJ whole genome shotgun (WGS) entry which is preliminary data.</text>
</comment>
<protein>
    <recommendedName>
        <fullName evidence="3">Tc1-like transposase DDE domain-containing protein</fullName>
    </recommendedName>
</protein>
<dbReference type="InterPro" id="IPR036397">
    <property type="entry name" value="RNaseH_sf"/>
</dbReference>
<evidence type="ECO:0000313" key="2">
    <source>
        <dbReference type="Proteomes" id="UP000596742"/>
    </source>
</evidence>
<dbReference type="GO" id="GO:0003676">
    <property type="term" value="F:nucleic acid binding"/>
    <property type="evidence" value="ECO:0007669"/>
    <property type="project" value="InterPro"/>
</dbReference>
<reference evidence="1" key="1">
    <citation type="submission" date="2018-11" db="EMBL/GenBank/DDBJ databases">
        <authorList>
            <person name="Alioto T."/>
            <person name="Alioto T."/>
        </authorList>
    </citation>
    <scope>NUCLEOTIDE SEQUENCE</scope>
</reference>
<dbReference type="Proteomes" id="UP000596742">
    <property type="component" value="Unassembled WGS sequence"/>
</dbReference>
<gene>
    <name evidence="1" type="ORF">MGAL_10B034388</name>
</gene>
<dbReference type="Gene3D" id="3.30.420.10">
    <property type="entry name" value="Ribonuclease H-like superfamily/Ribonuclease H"/>
    <property type="match status" value="1"/>
</dbReference>
<dbReference type="EMBL" id="UYJE01007978">
    <property type="protein sequence ID" value="VDI59753.1"/>
    <property type="molecule type" value="Genomic_DNA"/>
</dbReference>
<evidence type="ECO:0000313" key="1">
    <source>
        <dbReference type="EMBL" id="VDI59753.1"/>
    </source>
</evidence>
<accession>A0A8B6G7H7</accession>
<evidence type="ECO:0008006" key="3">
    <source>
        <dbReference type="Google" id="ProtNLM"/>
    </source>
</evidence>
<sequence>MPRLGQNDHDRAVGMVQAGPALSPDLSPIEHLWDELDKHIRRHHHPPISVNQLRAALVEEWNNIPQAFIQRLIGPMRRKLPAVINSRGGHTRY</sequence>
<organism evidence="1 2">
    <name type="scientific">Mytilus galloprovincialis</name>
    <name type="common">Mediterranean mussel</name>
    <dbReference type="NCBI Taxonomy" id="29158"/>
    <lineage>
        <taxon>Eukaryota</taxon>
        <taxon>Metazoa</taxon>
        <taxon>Spiralia</taxon>
        <taxon>Lophotrochozoa</taxon>
        <taxon>Mollusca</taxon>
        <taxon>Bivalvia</taxon>
        <taxon>Autobranchia</taxon>
        <taxon>Pteriomorphia</taxon>
        <taxon>Mytilida</taxon>
        <taxon>Mytiloidea</taxon>
        <taxon>Mytilidae</taxon>
        <taxon>Mytilinae</taxon>
        <taxon>Mytilus</taxon>
    </lineage>
</organism>
<keyword evidence="2" id="KW-1185">Reference proteome</keyword>
<name>A0A8B6G7H7_MYTGA</name>
<dbReference type="OrthoDB" id="6286709at2759"/>
<proteinExistence type="predicted"/>
<dbReference type="AlphaFoldDB" id="A0A8B6G7H7"/>